<dbReference type="AlphaFoldDB" id="A0A2S8IYB1"/>
<comment type="caution">
    <text evidence="1">The sequence shown here is derived from an EMBL/GenBank/DDBJ whole genome shotgun (WGS) entry which is preliminary data.</text>
</comment>
<evidence type="ECO:0000313" key="1">
    <source>
        <dbReference type="EMBL" id="PQP19794.1"/>
    </source>
</evidence>
<protein>
    <submittedName>
        <fullName evidence="1">Uncharacterized protein</fullName>
    </submittedName>
</protein>
<name>A0A2S8IYB1_RHOOP</name>
<organism evidence="1 2">
    <name type="scientific">Rhodococcus opacus</name>
    <name type="common">Nocardia opaca</name>
    <dbReference type="NCBI Taxonomy" id="37919"/>
    <lineage>
        <taxon>Bacteria</taxon>
        <taxon>Bacillati</taxon>
        <taxon>Actinomycetota</taxon>
        <taxon>Actinomycetes</taxon>
        <taxon>Mycobacteriales</taxon>
        <taxon>Nocardiaceae</taxon>
        <taxon>Rhodococcus</taxon>
    </lineage>
</organism>
<sequence length="121" mass="13047">MISVHRPPWTGRPLVLAEDALDGDVSVTILFAFRDETAERSPVAKAPPGWPTRFVPPRRHRVHTTALRIPRDSLGQPNMLRESMIHTGRSGGSGCNSEIYSTGTGVSGLVSILAFDRASAG</sequence>
<dbReference type="Proteomes" id="UP000239290">
    <property type="component" value="Unassembled WGS sequence"/>
</dbReference>
<evidence type="ECO:0000313" key="2">
    <source>
        <dbReference type="Proteomes" id="UP000239290"/>
    </source>
</evidence>
<proteinExistence type="predicted"/>
<accession>A0A2S8IYB1</accession>
<reference evidence="2" key="1">
    <citation type="submission" date="2018-02" db="EMBL/GenBank/DDBJ databases">
        <title>Draft genome sequencing of Rhodococcus opacus KU647198.</title>
        <authorList>
            <person name="Zheng B.-X."/>
        </authorList>
    </citation>
    <scope>NUCLEOTIDE SEQUENCE [LARGE SCALE GENOMIC DNA]</scope>
    <source>
        <strain evidence="2">04-OD7</strain>
    </source>
</reference>
<dbReference type="EMBL" id="PUIO01000043">
    <property type="protein sequence ID" value="PQP19794.1"/>
    <property type="molecule type" value="Genomic_DNA"/>
</dbReference>
<gene>
    <name evidence="1" type="ORF">C5613_29715</name>
</gene>